<keyword evidence="2" id="KW-1185">Reference proteome</keyword>
<accession>A0ACC2CX12</accession>
<dbReference type="EMBL" id="CM055099">
    <property type="protein sequence ID" value="KAJ7546559.1"/>
    <property type="molecule type" value="Genomic_DNA"/>
</dbReference>
<name>A0ACC2CX12_DIPCM</name>
<dbReference type="Proteomes" id="UP001162992">
    <property type="component" value="Chromosome 8"/>
</dbReference>
<gene>
    <name evidence="1" type="ORF">O6H91_08G044600</name>
</gene>
<proteinExistence type="predicted"/>
<comment type="caution">
    <text evidence="1">The sequence shown here is derived from an EMBL/GenBank/DDBJ whole genome shotgun (WGS) entry which is preliminary data.</text>
</comment>
<protein>
    <submittedName>
        <fullName evidence="1">Uncharacterized protein</fullName>
    </submittedName>
</protein>
<evidence type="ECO:0000313" key="1">
    <source>
        <dbReference type="EMBL" id="KAJ7546559.1"/>
    </source>
</evidence>
<reference evidence="2" key="1">
    <citation type="journal article" date="2024" name="Proc. Natl. Acad. Sci. U.S.A.">
        <title>Extraordinary preservation of gene collinearity over three hundred million years revealed in homosporous lycophytes.</title>
        <authorList>
            <person name="Li C."/>
            <person name="Wickell D."/>
            <person name="Kuo L.Y."/>
            <person name="Chen X."/>
            <person name="Nie B."/>
            <person name="Liao X."/>
            <person name="Peng D."/>
            <person name="Ji J."/>
            <person name="Jenkins J."/>
            <person name="Williams M."/>
            <person name="Shu S."/>
            <person name="Plott C."/>
            <person name="Barry K."/>
            <person name="Rajasekar S."/>
            <person name="Grimwood J."/>
            <person name="Han X."/>
            <person name="Sun S."/>
            <person name="Hou Z."/>
            <person name="He W."/>
            <person name="Dai G."/>
            <person name="Sun C."/>
            <person name="Schmutz J."/>
            <person name="Leebens-Mack J.H."/>
            <person name="Li F.W."/>
            <person name="Wang L."/>
        </authorList>
    </citation>
    <scope>NUCLEOTIDE SEQUENCE [LARGE SCALE GENOMIC DNA]</scope>
    <source>
        <strain evidence="2">cv. PW_Plant_1</strain>
    </source>
</reference>
<evidence type="ECO:0000313" key="2">
    <source>
        <dbReference type="Proteomes" id="UP001162992"/>
    </source>
</evidence>
<organism evidence="1 2">
    <name type="scientific">Diphasiastrum complanatum</name>
    <name type="common">Issler's clubmoss</name>
    <name type="synonym">Lycopodium complanatum</name>
    <dbReference type="NCBI Taxonomy" id="34168"/>
    <lineage>
        <taxon>Eukaryota</taxon>
        <taxon>Viridiplantae</taxon>
        <taxon>Streptophyta</taxon>
        <taxon>Embryophyta</taxon>
        <taxon>Tracheophyta</taxon>
        <taxon>Lycopodiopsida</taxon>
        <taxon>Lycopodiales</taxon>
        <taxon>Lycopodiaceae</taxon>
        <taxon>Lycopodioideae</taxon>
        <taxon>Diphasiastrum</taxon>
    </lineage>
</organism>
<sequence>MEMEMSVSDSISGSWGFPSSRKHVQVRNAGKSLKGSLPYPTHINDIPCPVLSIIFSLVEIIRSRNAMALACREWYILERSTRTTLSLRGNIANLERLPLCFQSVTCLDISNCSPWGYSLFKAQPSVEITAHRVQQAFPNVKELTVYVRDAVDIHIIACIWPNVEILRLIRWHQRAIEPEEAAEAGMELQSLLQRCTHLSCLDLSKFYCWTEDIPPAMMAGLSVSKNLQILNLLKLSPEGFKSGELAVIATACMSLKELYVLCDFDPRFVDSIGDDTLIQLAKNCKLLQVLHLVDANEYGALRGNPEDGFAAEDANITREGLEILFQALPQLQDLALVLAQNVRDAGVALEALALNCRNLTELKLSHFHGLCHGPRLDGLAQCSGLKKLSIKNCVDLSNTAVETIAHGCPYLTKLGLHSCRELTKVGLESCVAHLSKTLVDVEVACCRLLSTDDILSALKPVRASLKRLHIDCLLGNKVSDRGAAKNAAEEDQFEAKFSKSRMDIDSSSNTMGLKMPVPFCTAGLMDQLGDPTGQTITLKFFQNSDNGFENWQHINKNQTSPRLLVPSTSGSDKSSAHDSINSASQVFHLAREVEHVNDLASLGNVAEETISMNEGNVYEITTVQEEDSRCIRSFNWQVERPIGLSCDVDCSSIPSKKDRVHPNVFQNGIACAQEEDSPGGHKHGFERTLEQSNIIETKCWNCLTSLSLWIPVAGDIELLPFVGLGSCPALQEMNIKVEGDCRQFSKPPARAWGLTSFAKYPAIAKLKLDLSDVVGYALSCPGGNLDLSLWERYYLNGIQNLRLTELDYWPPSDKEMNHRGLSLPGAGLLSECSSLRKLFIHGTTYEHLFFMLLRISNLRDVQLREDYYPAPESEMSTEMRVDSCKRFEMSLAKRDFPD</sequence>